<dbReference type="Proteomes" id="UP000244441">
    <property type="component" value="Chromosome"/>
</dbReference>
<dbReference type="KEGG" id="cate:C2869_02395"/>
<dbReference type="PANTHER" id="PTHR46526:SF1">
    <property type="entry name" value="CHORDIN"/>
    <property type="match status" value="1"/>
</dbReference>
<protein>
    <submittedName>
        <fullName evidence="2">CHRD domain-containing protein</fullName>
    </submittedName>
</protein>
<dbReference type="SMART" id="SM00754">
    <property type="entry name" value="CHRD"/>
    <property type="match status" value="4"/>
</dbReference>
<dbReference type="GO" id="GO:0036122">
    <property type="term" value="F:BMP binding"/>
    <property type="evidence" value="ECO:0007669"/>
    <property type="project" value="TreeGrafter"/>
</dbReference>
<dbReference type="EMBL" id="CP026604">
    <property type="protein sequence ID" value="AWB68887.1"/>
    <property type="molecule type" value="Genomic_DNA"/>
</dbReference>
<feature type="domain" description="CHRD" evidence="1">
    <location>
        <begin position="386"/>
        <end position="505"/>
    </location>
</feature>
<sequence>MLVVALSACSSDSSDDDNSDPITFMPSLTLSVDLASSQQVPAVDSMSKASATIEYDENLMQFRAKLDVSEIDDFSAAHIHQGYVGENGAVAFMFEASDTAGIYQIEATNLEQTAISEMLDGGWYINVHTTEYPNGEVRGQVLTDDVKLMTFNLTGTQEVPAVDTDGMGYGYATYNMTSRELDLKVKAMGVDDASAAHIHAGRIGANGDVVIALVQGENVTEWMTPDNAVLDVSTATELMSGGHYVNLHSTSVPSGELRGQIITDNMALVTFKLDGEQEVPAVTTSAKGDGYALVNTDDYALELKVVTSGVADATAAHIHTGRVGNNGGVLAGLEQDTNDANVWMAPTGTMLTAEIFTELVSGGHYINVHTPANASGEIRGQILTSNFKLLTFPLEGSQQVPAVTTSAMGSGYGLINQNNNMLELKVVTSGLTDITAAHIHQGLLGVNGDVVIALEQDSGDMNNFMAPENTQLEQAILDTLLAEGHYVNVHTATHAGGEIRGQILP</sequence>
<accession>A0A2S0VXD6</accession>
<evidence type="ECO:0000259" key="1">
    <source>
        <dbReference type="PROSITE" id="PS50933"/>
    </source>
</evidence>
<proteinExistence type="predicted"/>
<dbReference type="PROSITE" id="PS50933">
    <property type="entry name" value="CHRD"/>
    <property type="match status" value="1"/>
</dbReference>
<dbReference type="Pfam" id="PF07452">
    <property type="entry name" value="CHRD"/>
    <property type="match status" value="4"/>
</dbReference>
<reference evidence="2 3" key="1">
    <citation type="submission" date="2018-01" db="EMBL/GenBank/DDBJ databases">
        <title>Genome sequence of a Cantenovulum-like bacteria.</title>
        <authorList>
            <person name="Tan W.R."/>
            <person name="Lau N.-S."/>
            <person name="Go F."/>
            <person name="Amirul A.-A.A."/>
        </authorList>
    </citation>
    <scope>NUCLEOTIDE SEQUENCE [LARGE SCALE GENOMIC DNA]</scope>
    <source>
        <strain evidence="2 3">CCB-QB4</strain>
    </source>
</reference>
<dbReference type="InterPro" id="IPR010895">
    <property type="entry name" value="CHRD"/>
</dbReference>
<gene>
    <name evidence="2" type="ORF">C2869_02395</name>
</gene>
<dbReference type="GO" id="GO:0005615">
    <property type="term" value="C:extracellular space"/>
    <property type="evidence" value="ECO:0007669"/>
    <property type="project" value="TreeGrafter"/>
</dbReference>
<organism evidence="2 3">
    <name type="scientific">Saccharobesus litoralis</name>
    <dbReference type="NCBI Taxonomy" id="2172099"/>
    <lineage>
        <taxon>Bacteria</taxon>
        <taxon>Pseudomonadati</taxon>
        <taxon>Pseudomonadota</taxon>
        <taxon>Gammaproteobacteria</taxon>
        <taxon>Alteromonadales</taxon>
        <taxon>Alteromonadaceae</taxon>
        <taxon>Saccharobesus</taxon>
    </lineage>
</organism>
<dbReference type="InterPro" id="IPR052278">
    <property type="entry name" value="Chordin-like_regulators"/>
</dbReference>
<name>A0A2S0VXD6_9ALTE</name>
<evidence type="ECO:0000313" key="2">
    <source>
        <dbReference type="EMBL" id="AWB68887.1"/>
    </source>
</evidence>
<dbReference type="OrthoDB" id="9783299at2"/>
<dbReference type="AlphaFoldDB" id="A0A2S0VXD6"/>
<keyword evidence="3" id="KW-1185">Reference proteome</keyword>
<dbReference type="PANTHER" id="PTHR46526">
    <property type="entry name" value="CHORDIN"/>
    <property type="match status" value="1"/>
</dbReference>
<evidence type="ECO:0000313" key="3">
    <source>
        <dbReference type="Proteomes" id="UP000244441"/>
    </source>
</evidence>